<dbReference type="InterPro" id="IPR011701">
    <property type="entry name" value="MFS"/>
</dbReference>
<feature type="compositionally biased region" description="Pro residues" evidence="1">
    <location>
        <begin position="205"/>
        <end position="217"/>
    </location>
</feature>
<proteinExistence type="predicted"/>
<feature type="region of interest" description="Disordered" evidence="1">
    <location>
        <begin position="200"/>
        <end position="233"/>
    </location>
</feature>
<evidence type="ECO:0008006" key="5">
    <source>
        <dbReference type="Google" id="ProtNLM"/>
    </source>
</evidence>
<gene>
    <name evidence="3" type="ORF">HMPREF9237_01707</name>
</gene>
<feature type="transmembrane region" description="Helical" evidence="2">
    <location>
        <begin position="69"/>
        <end position="88"/>
    </location>
</feature>
<comment type="caution">
    <text evidence="3">The sequence shown here is derived from an EMBL/GenBank/DDBJ whole genome shotgun (WGS) entry which is preliminary data.</text>
</comment>
<evidence type="ECO:0000256" key="1">
    <source>
        <dbReference type="SAM" id="MobiDB-lite"/>
    </source>
</evidence>
<feature type="transmembrane region" description="Helical" evidence="2">
    <location>
        <begin position="128"/>
        <end position="149"/>
    </location>
</feature>
<dbReference type="RefSeq" id="WP_016443307.1">
    <property type="nucleotide sequence ID" value="NZ_KE150264.1"/>
</dbReference>
<dbReference type="EMBL" id="AGWM01000013">
    <property type="protein sequence ID" value="EPD26045.1"/>
    <property type="molecule type" value="Genomic_DNA"/>
</dbReference>
<sequence length="467" mass="47842">MRQVHPWRVLVCACLLTFITGCSYVFSIFQLPATQLYGLSAAMGAYTLTNALAPLPMLLGGYYIDRGRAVWTATIGALCAAIGWASAACASSPLQFVLGYGFIGGIGMGLVLTSALSNTLRFFPGRRGLISGIISCVNGASGIVMAPLAQRLLDSGSLRTTLLVFAGLYGVIALIVAFNYRAAPVEGVVVPATPATATESAAEPAPAPAAEPAPAPAAAPAAHTAPVPAPARSARPSLTTSQMLATPDFWLIFAIFIAGAFSGLMIVSNAAPIAAKMFHFSAASAALFVSLYACAGTAGRFCFGWLADHLGHARTLEVTFCCDAFGLLLLIVGGRGLVGGAGALDATNATGGLAGNPIGTLAGGIFLAGGLLALGLSYGGTIAIMPACVMDRFGPRWQGINYALAFTGFSVAAIFAPRLGAQIGAMYDGDYTRAFLYAIIASATGLGCARILHLRTRRCRAQLSRAA</sequence>
<feature type="transmembrane region" description="Helical" evidence="2">
    <location>
        <begin position="249"/>
        <end position="271"/>
    </location>
</feature>
<dbReference type="PANTHER" id="PTHR11360:SF317">
    <property type="entry name" value="MAJOR FACILITATOR SUPERFAMILY (MFS) PROFILE DOMAIN-CONTAINING PROTEIN-RELATED"/>
    <property type="match status" value="1"/>
</dbReference>
<dbReference type="Pfam" id="PF07690">
    <property type="entry name" value="MFS_1"/>
    <property type="match status" value="1"/>
</dbReference>
<evidence type="ECO:0000313" key="3">
    <source>
        <dbReference type="EMBL" id="EPD26045.1"/>
    </source>
</evidence>
<keyword evidence="4" id="KW-1185">Reference proteome</keyword>
<reference evidence="3 4" key="1">
    <citation type="submission" date="2013-05" db="EMBL/GenBank/DDBJ databases">
        <title>The Genome Sequence of Actinobaculum schaalii FB123-CNA2.</title>
        <authorList>
            <consortium name="The Broad Institute Genomics Platform"/>
            <person name="Earl A."/>
            <person name="Ward D."/>
            <person name="Feldgarden M."/>
            <person name="Gevers D."/>
            <person name="Saerens B."/>
            <person name="Vaneechoutte M."/>
            <person name="Walker B."/>
            <person name="Young S."/>
            <person name="Zeng Q."/>
            <person name="Gargeya S."/>
            <person name="Fitzgerald M."/>
            <person name="Haas B."/>
            <person name="Abouelleil A."/>
            <person name="Allen A.W."/>
            <person name="Alvarado L."/>
            <person name="Arachchi H.M."/>
            <person name="Berlin A.M."/>
            <person name="Chapman S.B."/>
            <person name="Gainer-Dewar J."/>
            <person name="Goldberg J."/>
            <person name="Griggs A."/>
            <person name="Gujja S."/>
            <person name="Hansen M."/>
            <person name="Howarth C."/>
            <person name="Imamovic A."/>
            <person name="Ireland A."/>
            <person name="Larimer J."/>
            <person name="McCowan C."/>
            <person name="Murphy C."/>
            <person name="Pearson M."/>
            <person name="Poon T.W."/>
            <person name="Priest M."/>
            <person name="Roberts A."/>
            <person name="Saif S."/>
            <person name="Shea T."/>
            <person name="Sisk P."/>
            <person name="Sykes S."/>
            <person name="Wortman J."/>
            <person name="Nusbaum C."/>
            <person name="Birren B."/>
        </authorList>
    </citation>
    <scope>NUCLEOTIDE SEQUENCE [LARGE SCALE GENOMIC DNA]</scope>
    <source>
        <strain evidence="3 4">FB123-CNA-2</strain>
    </source>
</reference>
<feature type="transmembrane region" description="Helical" evidence="2">
    <location>
        <begin position="315"/>
        <end position="338"/>
    </location>
</feature>
<organism evidence="3 4">
    <name type="scientific">Actinotignum schaalii FB123-CNA-2</name>
    <dbReference type="NCBI Taxonomy" id="883067"/>
    <lineage>
        <taxon>Bacteria</taxon>
        <taxon>Bacillati</taxon>
        <taxon>Actinomycetota</taxon>
        <taxon>Actinomycetes</taxon>
        <taxon>Actinomycetales</taxon>
        <taxon>Actinomycetaceae</taxon>
        <taxon>Actinotignum</taxon>
    </lineage>
</organism>
<name>S2VJ85_9ACTO</name>
<dbReference type="GO" id="GO:0022857">
    <property type="term" value="F:transmembrane transporter activity"/>
    <property type="evidence" value="ECO:0007669"/>
    <property type="project" value="InterPro"/>
</dbReference>
<dbReference type="PROSITE" id="PS51257">
    <property type="entry name" value="PROKAR_LIPOPROTEIN"/>
    <property type="match status" value="1"/>
</dbReference>
<evidence type="ECO:0000256" key="2">
    <source>
        <dbReference type="SAM" id="Phobius"/>
    </source>
</evidence>
<keyword evidence="2" id="KW-0472">Membrane</keyword>
<dbReference type="InterPro" id="IPR036259">
    <property type="entry name" value="MFS_trans_sf"/>
</dbReference>
<feature type="transmembrane region" description="Helical" evidence="2">
    <location>
        <begin position="7"/>
        <end position="29"/>
    </location>
</feature>
<feature type="transmembrane region" description="Helical" evidence="2">
    <location>
        <begin position="399"/>
        <end position="419"/>
    </location>
</feature>
<feature type="transmembrane region" description="Helical" evidence="2">
    <location>
        <begin position="277"/>
        <end position="303"/>
    </location>
</feature>
<feature type="transmembrane region" description="Helical" evidence="2">
    <location>
        <begin position="358"/>
        <end position="378"/>
    </location>
</feature>
<dbReference type="Gene3D" id="1.20.1250.20">
    <property type="entry name" value="MFS general substrate transporter like domains"/>
    <property type="match status" value="2"/>
</dbReference>
<feature type="transmembrane region" description="Helical" evidence="2">
    <location>
        <begin position="94"/>
        <end position="116"/>
    </location>
</feature>
<dbReference type="AlphaFoldDB" id="S2VJ85"/>
<keyword evidence="2" id="KW-0812">Transmembrane</keyword>
<keyword evidence="2" id="KW-1133">Transmembrane helix</keyword>
<feature type="transmembrane region" description="Helical" evidence="2">
    <location>
        <begin position="161"/>
        <end position="180"/>
    </location>
</feature>
<dbReference type="OrthoDB" id="9793415at2"/>
<dbReference type="Proteomes" id="UP000014393">
    <property type="component" value="Unassembled WGS sequence"/>
</dbReference>
<feature type="transmembrane region" description="Helical" evidence="2">
    <location>
        <begin position="35"/>
        <end position="57"/>
    </location>
</feature>
<feature type="compositionally biased region" description="Low complexity" evidence="1">
    <location>
        <begin position="218"/>
        <end position="233"/>
    </location>
</feature>
<evidence type="ECO:0000313" key="4">
    <source>
        <dbReference type="Proteomes" id="UP000014393"/>
    </source>
</evidence>
<dbReference type="PATRIC" id="fig|883067.3.peg.1675"/>
<dbReference type="InterPro" id="IPR050327">
    <property type="entry name" value="Proton-linked_MCT"/>
</dbReference>
<feature type="transmembrane region" description="Helical" evidence="2">
    <location>
        <begin position="434"/>
        <end position="452"/>
    </location>
</feature>
<dbReference type="SUPFAM" id="SSF103473">
    <property type="entry name" value="MFS general substrate transporter"/>
    <property type="match status" value="1"/>
</dbReference>
<dbReference type="PANTHER" id="PTHR11360">
    <property type="entry name" value="MONOCARBOXYLATE TRANSPORTER"/>
    <property type="match status" value="1"/>
</dbReference>
<accession>S2VJ85</accession>
<protein>
    <recommendedName>
        <fullName evidence="5">Major facilitator superfamily (MFS) profile domain-containing protein</fullName>
    </recommendedName>
</protein>
<dbReference type="HOGENOM" id="CLU_001265_59_7_11"/>
<dbReference type="eggNOG" id="COG2223">
    <property type="taxonomic scope" value="Bacteria"/>
</dbReference>